<feature type="active site" evidence="3">
    <location>
        <position position="45"/>
    </location>
</feature>
<dbReference type="Gene3D" id="3.10.310.10">
    <property type="entry name" value="Diaminopimelate Epimerase, Chain A, domain 1"/>
    <property type="match status" value="2"/>
</dbReference>
<evidence type="ECO:0000313" key="5">
    <source>
        <dbReference type="Proteomes" id="UP000253307"/>
    </source>
</evidence>
<dbReference type="PANTHER" id="PTHR13774:SF17">
    <property type="entry name" value="PHENAZINE BIOSYNTHESIS-LIKE DOMAIN-CONTAINING PROTEIN"/>
    <property type="match status" value="1"/>
</dbReference>
<dbReference type="InterPro" id="IPR003719">
    <property type="entry name" value="Phenazine_PhzF-like"/>
</dbReference>
<proteinExistence type="inferred from homology"/>
<dbReference type="AlphaFoldDB" id="A0A368BVT4"/>
<gene>
    <name evidence="4" type="ORF">DBW96_02340</name>
</gene>
<dbReference type="GO" id="GO:0016853">
    <property type="term" value="F:isomerase activity"/>
    <property type="evidence" value="ECO:0007669"/>
    <property type="project" value="UniProtKB-KW"/>
</dbReference>
<sequence>MKLDVYFIDAFADKVFTGNPAAVIFTDIDDEKLMQKIASENNLSETAFVNLTKDTNYIRWFSPLKEVDLCGHATLASGFVYFNLINKDENEVTFMSASGELSVKRNDDLYELNFPKDNLIKIDLKDQVADSIGVKPIETYIGDINLFAILDSEDAIRALTPDFDKLIKLEGQGLIVSAQSNECDFVSRYFCPKYGINEDPVTGSAHTSLIPYWSERLNSKELVAKQVSKRGGVLYCKNKDTRVLISGKAVLYMKGEIELS</sequence>
<evidence type="ECO:0000256" key="1">
    <source>
        <dbReference type="ARBA" id="ARBA00008270"/>
    </source>
</evidence>
<keyword evidence="2" id="KW-0413">Isomerase</keyword>
<dbReference type="NCBIfam" id="TIGR00654">
    <property type="entry name" value="PhzF_family"/>
    <property type="match status" value="1"/>
</dbReference>
<comment type="similarity">
    <text evidence="1">Belongs to the PhzF family.</text>
</comment>
<evidence type="ECO:0000313" key="4">
    <source>
        <dbReference type="EMBL" id="RCL41440.1"/>
    </source>
</evidence>
<dbReference type="Pfam" id="PF02567">
    <property type="entry name" value="PhzC-PhzF"/>
    <property type="match status" value="1"/>
</dbReference>
<dbReference type="SUPFAM" id="SSF54506">
    <property type="entry name" value="Diaminopimelate epimerase-like"/>
    <property type="match status" value="1"/>
</dbReference>
<protein>
    <submittedName>
        <fullName evidence="4">PhzF family phenazine biosynthesis protein</fullName>
    </submittedName>
</protein>
<name>A0A368BVT4_9GAMM</name>
<evidence type="ECO:0000256" key="2">
    <source>
        <dbReference type="ARBA" id="ARBA00023235"/>
    </source>
</evidence>
<dbReference type="EMBL" id="QOPE01000013">
    <property type="protein sequence ID" value="RCL41440.1"/>
    <property type="molecule type" value="Genomic_DNA"/>
</dbReference>
<dbReference type="PIRSF" id="PIRSF016184">
    <property type="entry name" value="PhzC_PhzF"/>
    <property type="match status" value="1"/>
</dbReference>
<dbReference type="GO" id="GO:0005737">
    <property type="term" value="C:cytoplasm"/>
    <property type="evidence" value="ECO:0007669"/>
    <property type="project" value="TreeGrafter"/>
</dbReference>
<organism evidence="4 5">
    <name type="scientific">SAR86 cluster bacterium</name>
    <dbReference type="NCBI Taxonomy" id="2030880"/>
    <lineage>
        <taxon>Bacteria</taxon>
        <taxon>Pseudomonadati</taxon>
        <taxon>Pseudomonadota</taxon>
        <taxon>Gammaproteobacteria</taxon>
        <taxon>SAR86 cluster</taxon>
    </lineage>
</organism>
<reference evidence="4 5" key="1">
    <citation type="journal article" date="2018" name="Microbiome">
        <title>Fine metagenomic profile of the Mediterranean stratified and mixed water columns revealed by assembly and recruitment.</title>
        <authorList>
            <person name="Haro-Moreno J.M."/>
            <person name="Lopez-Perez M."/>
            <person name="De La Torre J.R."/>
            <person name="Picazo A."/>
            <person name="Camacho A."/>
            <person name="Rodriguez-Valera F."/>
        </authorList>
    </citation>
    <scope>NUCLEOTIDE SEQUENCE [LARGE SCALE GENOMIC DNA]</scope>
    <source>
        <strain evidence="4">MED-G82</strain>
    </source>
</reference>
<comment type="caution">
    <text evidence="4">The sequence shown here is derived from an EMBL/GenBank/DDBJ whole genome shotgun (WGS) entry which is preliminary data.</text>
</comment>
<dbReference type="PANTHER" id="PTHR13774">
    <property type="entry name" value="PHENAZINE BIOSYNTHESIS PROTEIN"/>
    <property type="match status" value="1"/>
</dbReference>
<dbReference type="Proteomes" id="UP000253307">
    <property type="component" value="Unassembled WGS sequence"/>
</dbReference>
<evidence type="ECO:0000256" key="3">
    <source>
        <dbReference type="PIRSR" id="PIRSR016184-1"/>
    </source>
</evidence>
<accession>A0A368BVT4</accession>